<proteinExistence type="predicted"/>
<keyword evidence="5" id="KW-0408">Iron</keyword>
<dbReference type="PROSITE" id="PS51471">
    <property type="entry name" value="FE2OG_OXY"/>
    <property type="match status" value="1"/>
</dbReference>
<accession>A0A1E7EQW1</accession>
<feature type="compositionally biased region" description="Low complexity" evidence="6">
    <location>
        <begin position="203"/>
        <end position="217"/>
    </location>
</feature>
<keyword evidence="9" id="KW-1185">Reference proteome</keyword>
<evidence type="ECO:0000256" key="4">
    <source>
        <dbReference type="ARBA" id="ARBA00023002"/>
    </source>
</evidence>
<organism evidence="8 9">
    <name type="scientific">Fragilariopsis cylindrus CCMP1102</name>
    <dbReference type="NCBI Taxonomy" id="635003"/>
    <lineage>
        <taxon>Eukaryota</taxon>
        <taxon>Sar</taxon>
        <taxon>Stramenopiles</taxon>
        <taxon>Ochrophyta</taxon>
        <taxon>Bacillariophyta</taxon>
        <taxon>Bacillariophyceae</taxon>
        <taxon>Bacillariophycidae</taxon>
        <taxon>Bacillariales</taxon>
        <taxon>Bacillariaceae</taxon>
        <taxon>Fragilariopsis</taxon>
    </lineage>
</organism>
<evidence type="ECO:0000256" key="1">
    <source>
        <dbReference type="ARBA" id="ARBA00001961"/>
    </source>
</evidence>
<dbReference type="GO" id="GO:0005783">
    <property type="term" value="C:endoplasmic reticulum"/>
    <property type="evidence" value="ECO:0007669"/>
    <property type="project" value="TreeGrafter"/>
</dbReference>
<dbReference type="PANTHER" id="PTHR10869">
    <property type="entry name" value="PROLYL 4-HYDROXYLASE ALPHA SUBUNIT"/>
    <property type="match status" value="1"/>
</dbReference>
<keyword evidence="4" id="KW-0560">Oxidoreductase</keyword>
<gene>
    <name evidence="8" type="ORF">FRACYDRAFT_250074</name>
</gene>
<evidence type="ECO:0000256" key="3">
    <source>
        <dbReference type="ARBA" id="ARBA00022964"/>
    </source>
</evidence>
<dbReference type="InterPro" id="IPR045054">
    <property type="entry name" value="P4HA-like"/>
</dbReference>
<dbReference type="GO" id="GO:0031418">
    <property type="term" value="F:L-ascorbic acid binding"/>
    <property type="evidence" value="ECO:0007669"/>
    <property type="project" value="InterPro"/>
</dbReference>
<keyword evidence="3" id="KW-0223">Dioxygenase</keyword>
<feature type="domain" description="Fe2OG dioxygenase" evidence="7">
    <location>
        <begin position="262"/>
        <end position="435"/>
    </location>
</feature>
<dbReference type="Gene3D" id="2.60.120.620">
    <property type="entry name" value="q2cbj1_9rhob like domain"/>
    <property type="match status" value="1"/>
</dbReference>
<evidence type="ECO:0000313" key="9">
    <source>
        <dbReference type="Proteomes" id="UP000095751"/>
    </source>
</evidence>
<evidence type="ECO:0000256" key="2">
    <source>
        <dbReference type="ARBA" id="ARBA00022723"/>
    </source>
</evidence>
<evidence type="ECO:0000313" key="8">
    <source>
        <dbReference type="EMBL" id="OEU08285.1"/>
    </source>
</evidence>
<dbReference type="OrthoDB" id="420380at2759"/>
<dbReference type="AlphaFoldDB" id="A0A1E7EQW1"/>
<comment type="cofactor">
    <cofactor evidence="1">
        <name>L-ascorbate</name>
        <dbReference type="ChEBI" id="CHEBI:38290"/>
    </cofactor>
</comment>
<dbReference type="InParanoid" id="A0A1E7EQW1"/>
<dbReference type="EMBL" id="KV784381">
    <property type="protein sequence ID" value="OEU08285.1"/>
    <property type="molecule type" value="Genomic_DNA"/>
</dbReference>
<sequence>MQRIWRVLAIKITLLLHLFRQRYNHEDDESRSTRSSSIIVAVNAFIVTTAVKTAVHHQFRKRYIDITGLKSSGDDDDDRWGEAVARTEDFQRNWDSDALLLPLPENTNDQTIKAKSYAAMLGSKPTALDGRCNINFNYNNNNTTGSNSSNGNNSSTVQWLHVDPPVFVVDNFLTKIECQDILQLTKQQLPSDAGRVIRLESRTTATTSSASTNTTRNIRNRNRNRNRNKRISTTWYVRYGCSAVAPILNELIKLLPSINVNQIEEIQLVQYSGQKQGFAWHEDALLDDDNDEHQEQVEQTRGGQRIATVLVYLDNECQHGSGRTLFRDLIGNNANNSRLAVSPKIGRALLFFPAITTGEQSAKSTTNTNINSNAFGNVHSFDNTRADHRTIHAGEPPIGGRNRNEDSELEDSLDSELIESLLSGQKHIAQLWIHSKCHTPVVFGRGLNKHNDATKNINILRRNS</sequence>
<dbReference type="GO" id="GO:0004656">
    <property type="term" value="F:procollagen-proline 4-dioxygenase activity"/>
    <property type="evidence" value="ECO:0007669"/>
    <property type="project" value="TreeGrafter"/>
</dbReference>
<protein>
    <recommendedName>
        <fullName evidence="7">Fe2OG dioxygenase domain-containing protein</fullName>
    </recommendedName>
</protein>
<evidence type="ECO:0000256" key="5">
    <source>
        <dbReference type="ARBA" id="ARBA00023004"/>
    </source>
</evidence>
<dbReference type="Proteomes" id="UP000095751">
    <property type="component" value="Unassembled WGS sequence"/>
</dbReference>
<dbReference type="InterPro" id="IPR005123">
    <property type="entry name" value="Oxoglu/Fe-dep_dioxygenase_dom"/>
</dbReference>
<reference evidence="8 9" key="1">
    <citation type="submission" date="2016-09" db="EMBL/GenBank/DDBJ databases">
        <title>Extensive genetic diversity and differential bi-allelic expression allows diatom success in the polar Southern Ocean.</title>
        <authorList>
            <consortium name="DOE Joint Genome Institute"/>
            <person name="Mock T."/>
            <person name="Otillar R.P."/>
            <person name="Strauss J."/>
            <person name="Dupont C."/>
            <person name="Frickenhaus S."/>
            <person name="Maumus F."/>
            <person name="Mcmullan M."/>
            <person name="Sanges R."/>
            <person name="Schmutz J."/>
            <person name="Toseland A."/>
            <person name="Valas R."/>
            <person name="Veluchamy A."/>
            <person name="Ward B.J."/>
            <person name="Allen A."/>
            <person name="Barry K."/>
            <person name="Falciatore A."/>
            <person name="Ferrante M."/>
            <person name="Fortunato A.E."/>
            <person name="Gloeckner G."/>
            <person name="Gruber A."/>
            <person name="Hipkin R."/>
            <person name="Janech M."/>
            <person name="Kroth P."/>
            <person name="Leese F."/>
            <person name="Lindquist E."/>
            <person name="Lyon B.R."/>
            <person name="Martin J."/>
            <person name="Mayer C."/>
            <person name="Parker M."/>
            <person name="Quesneville H."/>
            <person name="Raymond J."/>
            <person name="Uhlig C."/>
            <person name="Valentin K.U."/>
            <person name="Worden A.Z."/>
            <person name="Armbrust E.V."/>
            <person name="Bowler C."/>
            <person name="Green B."/>
            <person name="Moulton V."/>
            <person name="Van Oosterhout C."/>
            <person name="Grigoriev I."/>
        </authorList>
    </citation>
    <scope>NUCLEOTIDE SEQUENCE [LARGE SCALE GENOMIC DNA]</scope>
    <source>
        <strain evidence="8 9">CCMP1102</strain>
    </source>
</reference>
<dbReference type="SMART" id="SM00702">
    <property type="entry name" value="P4Hc"/>
    <property type="match status" value="1"/>
</dbReference>
<name>A0A1E7EQW1_9STRA</name>
<dbReference type="KEGG" id="fcy:FRACYDRAFT_250074"/>
<evidence type="ECO:0000256" key="6">
    <source>
        <dbReference type="SAM" id="MobiDB-lite"/>
    </source>
</evidence>
<dbReference type="PANTHER" id="PTHR10869:SF229">
    <property type="entry name" value="PROLYL 4-HYDROXYLASE ALPHA SUBUNIT DOMAIN-CONTAINING PROTEIN"/>
    <property type="match status" value="1"/>
</dbReference>
<dbReference type="InterPro" id="IPR006620">
    <property type="entry name" value="Pro_4_hyd_alph"/>
</dbReference>
<keyword evidence="2" id="KW-0479">Metal-binding</keyword>
<dbReference type="GO" id="GO:0005506">
    <property type="term" value="F:iron ion binding"/>
    <property type="evidence" value="ECO:0007669"/>
    <property type="project" value="InterPro"/>
</dbReference>
<feature type="region of interest" description="Disordered" evidence="6">
    <location>
        <begin position="203"/>
        <end position="226"/>
    </location>
</feature>
<evidence type="ECO:0000259" key="7">
    <source>
        <dbReference type="PROSITE" id="PS51471"/>
    </source>
</evidence>